<dbReference type="eggNOG" id="COG0582">
    <property type="taxonomic scope" value="Bacteria"/>
</dbReference>
<evidence type="ECO:0000256" key="1">
    <source>
        <dbReference type="ARBA" id="ARBA00008857"/>
    </source>
</evidence>
<dbReference type="Gene3D" id="1.10.443.10">
    <property type="entry name" value="Intergrase catalytic core"/>
    <property type="match status" value="1"/>
</dbReference>
<protein>
    <submittedName>
        <fullName evidence="8">Putative transposase</fullName>
    </submittedName>
</protein>
<evidence type="ECO:0000259" key="7">
    <source>
        <dbReference type="PROSITE" id="PS51900"/>
    </source>
</evidence>
<dbReference type="InterPro" id="IPR004107">
    <property type="entry name" value="Integrase_SAM-like_N"/>
</dbReference>
<dbReference type="EMBL" id="BAFE01000049">
    <property type="protein sequence ID" value="GAB48251.1"/>
    <property type="molecule type" value="Genomic_DNA"/>
</dbReference>
<proteinExistence type="inferred from homology"/>
<dbReference type="SUPFAM" id="SSF56349">
    <property type="entry name" value="DNA breaking-rejoining enzymes"/>
    <property type="match status" value="1"/>
</dbReference>
<name>H5UR93_9MICO</name>
<keyword evidence="2" id="KW-0229">DNA integration</keyword>
<evidence type="ECO:0000313" key="8">
    <source>
        <dbReference type="EMBL" id="GAB48251.1"/>
    </source>
</evidence>
<keyword evidence="4" id="KW-0233">DNA recombination</keyword>
<accession>H5UR93</accession>
<feature type="domain" description="Tyr recombinase" evidence="6">
    <location>
        <begin position="135"/>
        <end position="420"/>
    </location>
</feature>
<dbReference type="AlphaFoldDB" id="H5UR93"/>
<dbReference type="InterPro" id="IPR011010">
    <property type="entry name" value="DNA_brk_join_enz"/>
</dbReference>
<gene>
    <name evidence="8" type="ORF">MOPEL_069_00060</name>
</gene>
<keyword evidence="9" id="KW-1185">Reference proteome</keyword>
<dbReference type="InterPro" id="IPR044068">
    <property type="entry name" value="CB"/>
</dbReference>
<evidence type="ECO:0000313" key="9">
    <source>
        <dbReference type="Proteomes" id="UP000004367"/>
    </source>
</evidence>
<comment type="caution">
    <text evidence="8">The sequence shown here is derived from an EMBL/GenBank/DDBJ whole genome shotgun (WGS) entry which is preliminary data.</text>
</comment>
<reference evidence="8 9" key="1">
    <citation type="submission" date="2012-02" db="EMBL/GenBank/DDBJ databases">
        <title>Whole genome shotgun sequence of Mobilicoccus pelagius NBRC 104925.</title>
        <authorList>
            <person name="Yoshida Y."/>
            <person name="Hosoyama A."/>
            <person name="Tsuchikane K."/>
            <person name="Katsumata H."/>
            <person name="Yamazaki S."/>
            <person name="Fujita N."/>
        </authorList>
    </citation>
    <scope>NUCLEOTIDE SEQUENCE [LARGE SCALE GENOMIC DNA]</scope>
    <source>
        <strain evidence="8 9">NBRC 104925</strain>
    </source>
</reference>
<dbReference type="GO" id="GO:0003677">
    <property type="term" value="F:DNA binding"/>
    <property type="evidence" value="ECO:0007669"/>
    <property type="project" value="UniProtKB-UniRule"/>
</dbReference>
<dbReference type="PROSITE" id="PS51898">
    <property type="entry name" value="TYR_RECOMBINASE"/>
    <property type="match status" value="1"/>
</dbReference>
<evidence type="ECO:0000256" key="5">
    <source>
        <dbReference type="PROSITE-ProRule" id="PRU01248"/>
    </source>
</evidence>
<comment type="similarity">
    <text evidence="1">Belongs to the 'phage' integrase family.</text>
</comment>
<dbReference type="InterPro" id="IPR010998">
    <property type="entry name" value="Integrase_recombinase_N"/>
</dbReference>
<feature type="domain" description="Core-binding (CB)" evidence="7">
    <location>
        <begin position="18"/>
        <end position="102"/>
    </location>
</feature>
<evidence type="ECO:0000259" key="6">
    <source>
        <dbReference type="PROSITE" id="PS51898"/>
    </source>
</evidence>
<sequence>MGPGQPFLLRPDGAPDVDVLAFFASASYKLLSEQTQLSYAKDLRLFLSFLESQGRPWREATPSDLLDFEYWRRRDPDNEHRVSGAKFSRELAACKKFFAWQHKHGVTASDPAADEVASAGGAGSRSLRPRDARPVRVKWITPGAYRQWRDVGLAGRLPDGSADRSWRGRNDGRNLAFADLLWSSGLRLREAGTLLVQELPAVDNPGQFLRARVGAGVAKGRGRDFWLSASARRQLEAYVLSTRAEAVSRARREGRYEDMPGRQVVVGQDRSGLRVRDGDGQVRTTTLDQLDWRDRARLFVQEEAGLAPATLFLGDSGLPMRYESWEAVFSTANRRCSQLGVPVSCYPHMLRHSFALRMLVTLLHAFDRRMGLTPEERRDYRMLFGDPWILVQTLLGHTNPQTTRDIYLEPVSGLQVDLFLNAGDSTGSEQEFTDFVQRHLAATGLVNDGGGGRG</sequence>
<dbReference type="PANTHER" id="PTHR30349:SF64">
    <property type="entry name" value="PROPHAGE INTEGRASE INTD-RELATED"/>
    <property type="match status" value="1"/>
</dbReference>
<dbReference type="Pfam" id="PF02899">
    <property type="entry name" value="Phage_int_SAM_1"/>
    <property type="match status" value="1"/>
</dbReference>
<evidence type="ECO:0000256" key="3">
    <source>
        <dbReference type="ARBA" id="ARBA00023125"/>
    </source>
</evidence>
<dbReference type="SUPFAM" id="SSF47823">
    <property type="entry name" value="lambda integrase-like, N-terminal domain"/>
    <property type="match status" value="1"/>
</dbReference>
<dbReference type="InterPro" id="IPR002104">
    <property type="entry name" value="Integrase_catalytic"/>
</dbReference>
<dbReference type="Gene3D" id="1.10.150.130">
    <property type="match status" value="1"/>
</dbReference>
<evidence type="ECO:0000256" key="4">
    <source>
        <dbReference type="ARBA" id="ARBA00023172"/>
    </source>
</evidence>
<keyword evidence="3 5" id="KW-0238">DNA-binding</keyword>
<organism evidence="8 9">
    <name type="scientific">Mobilicoccus pelagius NBRC 104925</name>
    <dbReference type="NCBI Taxonomy" id="1089455"/>
    <lineage>
        <taxon>Bacteria</taxon>
        <taxon>Bacillati</taxon>
        <taxon>Actinomycetota</taxon>
        <taxon>Actinomycetes</taxon>
        <taxon>Micrococcales</taxon>
        <taxon>Dermatophilaceae</taxon>
        <taxon>Mobilicoccus</taxon>
    </lineage>
</organism>
<dbReference type="GO" id="GO:0006310">
    <property type="term" value="P:DNA recombination"/>
    <property type="evidence" value="ECO:0007669"/>
    <property type="project" value="UniProtKB-KW"/>
</dbReference>
<dbReference type="Proteomes" id="UP000004367">
    <property type="component" value="Unassembled WGS sequence"/>
</dbReference>
<dbReference type="InterPro" id="IPR050090">
    <property type="entry name" value="Tyrosine_recombinase_XerCD"/>
</dbReference>
<dbReference type="PROSITE" id="PS51900">
    <property type="entry name" value="CB"/>
    <property type="match status" value="1"/>
</dbReference>
<dbReference type="InterPro" id="IPR013762">
    <property type="entry name" value="Integrase-like_cat_sf"/>
</dbReference>
<dbReference type="PANTHER" id="PTHR30349">
    <property type="entry name" value="PHAGE INTEGRASE-RELATED"/>
    <property type="match status" value="1"/>
</dbReference>
<dbReference type="STRING" id="1089455.MOPEL_069_00060"/>
<evidence type="ECO:0000256" key="2">
    <source>
        <dbReference type="ARBA" id="ARBA00022908"/>
    </source>
</evidence>
<dbReference type="GO" id="GO:0015074">
    <property type="term" value="P:DNA integration"/>
    <property type="evidence" value="ECO:0007669"/>
    <property type="project" value="UniProtKB-KW"/>
</dbReference>